<dbReference type="GO" id="GO:0009273">
    <property type="term" value="P:peptidoglycan-based cell wall biogenesis"/>
    <property type="evidence" value="ECO:0007669"/>
    <property type="project" value="TreeGrafter"/>
</dbReference>
<proteinExistence type="predicted"/>
<keyword evidence="2" id="KW-0548">Nucleotidyltransferase</keyword>
<feature type="transmembrane region" description="Helical" evidence="1">
    <location>
        <begin position="143"/>
        <end position="161"/>
    </location>
</feature>
<feature type="transmembrane region" description="Helical" evidence="1">
    <location>
        <begin position="51"/>
        <end position="67"/>
    </location>
</feature>
<dbReference type="GO" id="GO:0005886">
    <property type="term" value="C:plasma membrane"/>
    <property type="evidence" value="ECO:0007669"/>
    <property type="project" value="TreeGrafter"/>
</dbReference>
<dbReference type="PANTHER" id="PTHR43535:SF1">
    <property type="entry name" value="PHOSPHATIDATE CYTIDYLYLTRANSFERASE"/>
    <property type="match status" value="1"/>
</dbReference>
<dbReference type="PANTHER" id="PTHR43535">
    <property type="entry name" value="PHOSPHATIDATE CYTIDYLYLTRANSFERASE"/>
    <property type="match status" value="1"/>
</dbReference>
<keyword evidence="3" id="KW-1185">Reference proteome</keyword>
<organism evidence="2 3">
    <name type="scientific">Scleromatobacter humisilvae</name>
    <dbReference type="NCBI Taxonomy" id="2897159"/>
    <lineage>
        <taxon>Bacteria</taxon>
        <taxon>Pseudomonadati</taxon>
        <taxon>Pseudomonadota</taxon>
        <taxon>Betaproteobacteria</taxon>
        <taxon>Burkholderiales</taxon>
        <taxon>Sphaerotilaceae</taxon>
        <taxon>Scleromatobacter</taxon>
    </lineage>
</organism>
<keyword evidence="1" id="KW-0812">Transmembrane</keyword>
<evidence type="ECO:0000313" key="3">
    <source>
        <dbReference type="Proteomes" id="UP001139353"/>
    </source>
</evidence>
<dbReference type="Pfam" id="PF01148">
    <property type="entry name" value="CTP_transf_1"/>
    <property type="match status" value="1"/>
</dbReference>
<accession>A0A9X1YJY2</accession>
<feature type="transmembrane region" description="Helical" evidence="1">
    <location>
        <begin position="98"/>
        <end position="113"/>
    </location>
</feature>
<feature type="transmembrane region" description="Helical" evidence="1">
    <location>
        <begin position="237"/>
        <end position="256"/>
    </location>
</feature>
<evidence type="ECO:0000313" key="2">
    <source>
        <dbReference type="EMBL" id="MCK9686260.1"/>
    </source>
</evidence>
<reference evidence="2" key="1">
    <citation type="submission" date="2021-11" db="EMBL/GenBank/DDBJ databases">
        <title>BS-T2-15 a new species belonging to the Comamonadaceae family isolated from the soil of a French oak forest.</title>
        <authorList>
            <person name="Mieszkin S."/>
            <person name="Alain K."/>
        </authorList>
    </citation>
    <scope>NUCLEOTIDE SEQUENCE</scope>
    <source>
        <strain evidence="2">BS-T2-15</strain>
    </source>
</reference>
<dbReference type="RefSeq" id="WP_275682288.1">
    <property type="nucleotide sequence ID" value="NZ_JAJLJH010000002.1"/>
</dbReference>
<comment type="caution">
    <text evidence="2">The sequence shown here is derived from an EMBL/GenBank/DDBJ whole genome shotgun (WGS) entry which is preliminary data.</text>
</comment>
<sequence length="299" mass="31057">MSAAPALLPPWPDLEAGALVGLALLAGLAVATLIVVRLTRPIGTGSLREQVTSWWLLLPPVFLAWALRPVGVVALVLAMSLLAAIDLARLADRPVSRVTSAGLLVALALQGVLLSRGWALASVGAMTALSLALFAARRPGATLLLALFATQAAGLGCLAALVDPPSPRAPDWFLYLCIVTSLNDIGQYLVGTRFGRHRMTTRISPNKTWQGFGGGLAFSALFSMAVGRALGLAPLPWLAGVGLLLSVAGLLGDLLFSAGKRALGIKDYGTLIPGHGGILDRVDSLVLTAPVLLLVLRLH</sequence>
<feature type="transmembrane region" description="Helical" evidence="1">
    <location>
        <begin position="173"/>
        <end position="190"/>
    </location>
</feature>
<feature type="transmembrane region" description="Helical" evidence="1">
    <location>
        <begin position="16"/>
        <end position="39"/>
    </location>
</feature>
<evidence type="ECO:0000256" key="1">
    <source>
        <dbReference type="SAM" id="Phobius"/>
    </source>
</evidence>
<dbReference type="AlphaFoldDB" id="A0A9X1YJY2"/>
<keyword evidence="1" id="KW-0472">Membrane</keyword>
<dbReference type="Proteomes" id="UP001139353">
    <property type="component" value="Unassembled WGS sequence"/>
</dbReference>
<dbReference type="GO" id="GO:0016779">
    <property type="term" value="F:nucleotidyltransferase activity"/>
    <property type="evidence" value="ECO:0007669"/>
    <property type="project" value="UniProtKB-KW"/>
</dbReference>
<dbReference type="EMBL" id="JAJLJH010000002">
    <property type="protein sequence ID" value="MCK9686260.1"/>
    <property type="molecule type" value="Genomic_DNA"/>
</dbReference>
<keyword evidence="1" id="KW-1133">Transmembrane helix</keyword>
<keyword evidence="2" id="KW-0808">Transferase</keyword>
<name>A0A9X1YJY2_9BURK</name>
<feature type="transmembrane region" description="Helical" evidence="1">
    <location>
        <begin position="211"/>
        <end position="231"/>
    </location>
</feature>
<gene>
    <name evidence="2" type="ORF">LPC04_11135</name>
</gene>
<protein>
    <submittedName>
        <fullName evidence="2">Phosphatidate cytidylyltransferase</fullName>
    </submittedName>
</protein>